<dbReference type="Proteomes" id="UP000015453">
    <property type="component" value="Unassembled WGS sequence"/>
</dbReference>
<proteinExistence type="predicted"/>
<keyword evidence="2" id="KW-1185">Reference proteome</keyword>
<comment type="caution">
    <text evidence="1">The sequence shown here is derived from an EMBL/GenBank/DDBJ whole genome shotgun (WGS) entry which is preliminary data.</text>
</comment>
<organism evidence="1 2">
    <name type="scientific">Genlisea aurea</name>
    <dbReference type="NCBI Taxonomy" id="192259"/>
    <lineage>
        <taxon>Eukaryota</taxon>
        <taxon>Viridiplantae</taxon>
        <taxon>Streptophyta</taxon>
        <taxon>Embryophyta</taxon>
        <taxon>Tracheophyta</taxon>
        <taxon>Spermatophyta</taxon>
        <taxon>Magnoliopsida</taxon>
        <taxon>eudicotyledons</taxon>
        <taxon>Gunneridae</taxon>
        <taxon>Pentapetalae</taxon>
        <taxon>asterids</taxon>
        <taxon>lamiids</taxon>
        <taxon>Lamiales</taxon>
        <taxon>Lentibulariaceae</taxon>
        <taxon>Genlisea</taxon>
    </lineage>
</organism>
<dbReference type="EMBL" id="AUSU01010115">
    <property type="protein sequence ID" value="EPS57546.1"/>
    <property type="molecule type" value="Genomic_DNA"/>
</dbReference>
<protein>
    <submittedName>
        <fullName evidence="1">Uncharacterized protein</fullName>
    </submittedName>
</protein>
<accession>S8BZE5</accession>
<dbReference type="AlphaFoldDB" id="S8BZE5"/>
<reference evidence="1 2" key="1">
    <citation type="journal article" date="2013" name="BMC Genomics">
        <title>The miniature genome of a carnivorous plant Genlisea aurea contains a low number of genes and short non-coding sequences.</title>
        <authorList>
            <person name="Leushkin E.V."/>
            <person name="Sutormin R.A."/>
            <person name="Nabieva E.R."/>
            <person name="Penin A.A."/>
            <person name="Kondrashov A.S."/>
            <person name="Logacheva M.D."/>
        </authorList>
    </citation>
    <scope>NUCLEOTIDE SEQUENCE [LARGE SCALE GENOMIC DNA]</scope>
</reference>
<name>S8BZE5_9LAMI</name>
<evidence type="ECO:0000313" key="2">
    <source>
        <dbReference type="Proteomes" id="UP000015453"/>
    </source>
</evidence>
<gene>
    <name evidence="1" type="ORF">M569_17272</name>
</gene>
<sequence>MAVGVMTTAAKPGGHKYFDKLGEGAGALRAPATLPLLASLKPRGPCTNRGAIGFFATKTLFCCDSHSGEVFFRRMPRAVRAHYGDKCVERQREEEKRVQSI</sequence>
<evidence type="ECO:0000313" key="1">
    <source>
        <dbReference type="EMBL" id="EPS57546.1"/>
    </source>
</evidence>